<dbReference type="EMBL" id="GL945448">
    <property type="protein sequence ID" value="EGO18507.1"/>
    <property type="molecule type" value="Genomic_DNA"/>
</dbReference>
<accession>F8PEH5</accession>
<proteinExistence type="predicted"/>
<reference evidence="1" key="1">
    <citation type="submission" date="2011-04" db="EMBL/GenBank/DDBJ databases">
        <title>Evolution of plant cell wall degrading machinery underlies the functional diversity of forest fungi.</title>
        <authorList>
            <consortium name="US DOE Joint Genome Institute (JGI-PGF)"/>
            <person name="Eastwood D.C."/>
            <person name="Floudas D."/>
            <person name="Binder M."/>
            <person name="Majcherczyk A."/>
            <person name="Schneider P."/>
            <person name="Aerts A."/>
            <person name="Asiegbu F.O."/>
            <person name="Baker S.E."/>
            <person name="Barry K."/>
            <person name="Bendiksby M."/>
            <person name="Blumentritt M."/>
            <person name="Coutinho P.M."/>
            <person name="Cullen D."/>
            <person name="Cullen D."/>
            <person name="Gathman A."/>
            <person name="Goodell B."/>
            <person name="Henrissat B."/>
            <person name="Ihrmark K."/>
            <person name="Kauserud H."/>
            <person name="Kohler A."/>
            <person name="LaButti K."/>
            <person name="Lapidus A."/>
            <person name="Lavin J.L."/>
            <person name="Lee Y.-H."/>
            <person name="Lindquist E."/>
            <person name="Lilly W."/>
            <person name="Lucas S."/>
            <person name="Morin E."/>
            <person name="Murat C."/>
            <person name="Oguiza J.A."/>
            <person name="Park J."/>
            <person name="Pisabarro A.G."/>
            <person name="Riley R."/>
            <person name="Rosling A."/>
            <person name="Salamov A."/>
            <person name="Schmidt O."/>
            <person name="Schmutz J."/>
            <person name="Skrede I."/>
            <person name="Stenlid J."/>
            <person name="Wiebenga A."/>
            <person name="Xie X."/>
            <person name="Kues U."/>
            <person name="Hibbett D.S."/>
            <person name="Hoffmeister D."/>
            <person name="Hogberg N."/>
            <person name="Martin F."/>
            <person name="Grigoriev I.V."/>
            <person name="Watkinson S.C."/>
        </authorList>
    </citation>
    <scope>NUCLEOTIDE SEQUENCE</scope>
    <source>
        <strain evidence="1">S7.9</strain>
    </source>
</reference>
<dbReference type="Proteomes" id="UP000008064">
    <property type="component" value="Unassembled WGS sequence"/>
</dbReference>
<dbReference type="AlphaFoldDB" id="F8PEH5"/>
<organism>
    <name type="scientific">Serpula lacrymans var. lacrymans (strain S7.9)</name>
    <name type="common">Dry rot fungus</name>
    <dbReference type="NCBI Taxonomy" id="578457"/>
    <lineage>
        <taxon>Eukaryota</taxon>
        <taxon>Fungi</taxon>
        <taxon>Dikarya</taxon>
        <taxon>Basidiomycota</taxon>
        <taxon>Agaricomycotina</taxon>
        <taxon>Agaricomycetes</taxon>
        <taxon>Agaricomycetidae</taxon>
        <taxon>Boletales</taxon>
        <taxon>Coniophorineae</taxon>
        <taxon>Serpulaceae</taxon>
        <taxon>Serpula</taxon>
    </lineage>
</organism>
<dbReference type="RefSeq" id="XP_007324787.1">
    <property type="nucleotide sequence ID" value="XM_007324725.1"/>
</dbReference>
<dbReference type="KEGG" id="sla:SERLADRAFT_481079"/>
<evidence type="ECO:0000313" key="1">
    <source>
        <dbReference type="EMBL" id="EGO18507.1"/>
    </source>
</evidence>
<sequence>MRIYDPLRRPQISLTRSRVILDFKLQAGCSESIRGVEAIYLSTSSVLQVEHENRSHSRDRRLYIIHTCPLRAT</sequence>
<protein>
    <submittedName>
        <fullName evidence="1">Uncharacterized protein</fullName>
    </submittedName>
</protein>
<gene>
    <name evidence="1" type="ORF">SERLADRAFT_481079</name>
</gene>
<dbReference type="HOGENOM" id="CLU_2706360_0_0_1"/>
<dbReference type="GeneID" id="18821632"/>
<name>F8PEH5_SERL9</name>